<evidence type="ECO:0008006" key="3">
    <source>
        <dbReference type="Google" id="ProtNLM"/>
    </source>
</evidence>
<name>A0ABY6L6K2_9ARAC</name>
<gene>
    <name evidence="1" type="ORF">LAZ67_13001740</name>
</gene>
<reference evidence="1 2" key="1">
    <citation type="submission" date="2022-01" db="EMBL/GenBank/DDBJ databases">
        <title>A chromosomal length assembly of Cordylochernes scorpioides.</title>
        <authorList>
            <person name="Zeh D."/>
            <person name="Zeh J."/>
        </authorList>
    </citation>
    <scope>NUCLEOTIDE SEQUENCE [LARGE SCALE GENOMIC DNA]</scope>
    <source>
        <strain evidence="1">IN4F17</strain>
        <tissue evidence="1">Whole Body</tissue>
    </source>
</reference>
<protein>
    <recommendedName>
        <fullName evidence="3">UBN2_3 domain-containing protein</fullName>
    </recommendedName>
</protein>
<evidence type="ECO:0000313" key="1">
    <source>
        <dbReference type="EMBL" id="UYV75901.1"/>
    </source>
</evidence>
<proteinExistence type="predicted"/>
<dbReference type="Pfam" id="PF14223">
    <property type="entry name" value="Retrotran_gag_2"/>
    <property type="match status" value="1"/>
</dbReference>
<dbReference type="EMBL" id="CP092875">
    <property type="protein sequence ID" value="UYV75901.1"/>
    <property type="molecule type" value="Genomic_DNA"/>
</dbReference>
<organism evidence="1 2">
    <name type="scientific">Cordylochernes scorpioides</name>
    <dbReference type="NCBI Taxonomy" id="51811"/>
    <lineage>
        <taxon>Eukaryota</taxon>
        <taxon>Metazoa</taxon>
        <taxon>Ecdysozoa</taxon>
        <taxon>Arthropoda</taxon>
        <taxon>Chelicerata</taxon>
        <taxon>Arachnida</taxon>
        <taxon>Pseudoscorpiones</taxon>
        <taxon>Cheliferoidea</taxon>
        <taxon>Chernetidae</taxon>
        <taxon>Cordylochernes</taxon>
    </lineage>
</organism>
<dbReference type="PANTHER" id="PTHR35317:SF35">
    <property type="entry name" value="DUF4219 DOMAIN-CONTAINING PROTEIN"/>
    <property type="match status" value="1"/>
</dbReference>
<sequence>MAEYNFLSQTKIEPLTGTNYQIWALKIGAVLRRRKLFKCVISDPEPDMEDKSSWEIWSDKNDEAFGIIITTLTNEQAGMFIGETNAKKVWDSLRKTYTGNLEDKIIDIGLELKNIKMKDNETVDEYITRAKNIAARSSSLGHQFPSKELSFHIVRGIYPRLLLTPPLPVPSPDEKGGGGAVTSFKKICRFFPDISLENIKAGVLRTSNQEAPE</sequence>
<evidence type="ECO:0000313" key="2">
    <source>
        <dbReference type="Proteomes" id="UP001235939"/>
    </source>
</evidence>
<dbReference type="PANTHER" id="PTHR35317">
    <property type="entry name" value="OS04G0629600 PROTEIN"/>
    <property type="match status" value="1"/>
</dbReference>
<keyword evidence="2" id="KW-1185">Reference proteome</keyword>
<accession>A0ABY6L6K2</accession>
<dbReference type="Proteomes" id="UP001235939">
    <property type="component" value="Chromosome 13"/>
</dbReference>